<dbReference type="Proteomes" id="UP000249254">
    <property type="component" value="Unassembled WGS sequence"/>
</dbReference>
<gene>
    <name evidence="2" type="ORF">DJ017_07930</name>
</gene>
<dbReference type="Pfam" id="PF09945">
    <property type="entry name" value="DUF2177"/>
    <property type="match status" value="1"/>
</dbReference>
<reference evidence="3" key="1">
    <citation type="submission" date="2018-05" db="EMBL/GenBank/DDBJ databases">
        <authorList>
            <person name="Li X."/>
        </authorList>
    </citation>
    <scope>NUCLEOTIDE SEQUENCE [LARGE SCALE GENOMIC DNA]</scope>
    <source>
        <strain evidence="3">LX32</strain>
    </source>
</reference>
<feature type="transmembrane region" description="Helical" evidence="1">
    <location>
        <begin position="44"/>
        <end position="63"/>
    </location>
</feature>
<feature type="transmembrane region" description="Helical" evidence="1">
    <location>
        <begin position="5"/>
        <end position="24"/>
    </location>
</feature>
<dbReference type="InterPro" id="IPR018687">
    <property type="entry name" value="DUF2177_membr"/>
</dbReference>
<comment type="caution">
    <text evidence="2">The sequence shown here is derived from an EMBL/GenBank/DDBJ whole genome shotgun (WGS) entry which is preliminary data.</text>
</comment>
<evidence type="ECO:0000313" key="3">
    <source>
        <dbReference type="Proteomes" id="UP000249254"/>
    </source>
</evidence>
<dbReference type="RefSeq" id="WP_111528207.1">
    <property type="nucleotide sequence ID" value="NZ_JBHRSG010000004.1"/>
</dbReference>
<dbReference type="AlphaFoldDB" id="A0A328AK77"/>
<protein>
    <submittedName>
        <fullName evidence="2">DUF2177 domain-containing protein</fullName>
    </submittedName>
</protein>
<sequence>MPLAIAYGLTLVIFAVIDTLWLGAMGERLYRPLIGGVLAERFRAAPAIVFYVVYAAGLALFAVRPGLGEGWRTALVWGGLFGFFAYATYDLTNYATLRTWSLTLTIVDMAWGVVVSAASASLATLAASKVIRLVG</sequence>
<feature type="transmembrane region" description="Helical" evidence="1">
    <location>
        <begin position="70"/>
        <end position="89"/>
    </location>
</feature>
<evidence type="ECO:0000313" key="2">
    <source>
        <dbReference type="EMBL" id="RAK54456.1"/>
    </source>
</evidence>
<organism evidence="2 3">
    <name type="scientific">Phenylobacterium soli</name>
    <dbReference type="NCBI Taxonomy" id="2170551"/>
    <lineage>
        <taxon>Bacteria</taxon>
        <taxon>Pseudomonadati</taxon>
        <taxon>Pseudomonadota</taxon>
        <taxon>Alphaproteobacteria</taxon>
        <taxon>Caulobacterales</taxon>
        <taxon>Caulobacteraceae</taxon>
        <taxon>Phenylobacterium</taxon>
    </lineage>
</organism>
<dbReference type="OrthoDB" id="166547at2"/>
<dbReference type="EMBL" id="QFYQ01000001">
    <property type="protein sequence ID" value="RAK54456.1"/>
    <property type="molecule type" value="Genomic_DNA"/>
</dbReference>
<proteinExistence type="predicted"/>
<name>A0A328AK77_9CAUL</name>
<feature type="transmembrane region" description="Helical" evidence="1">
    <location>
        <begin position="109"/>
        <end position="131"/>
    </location>
</feature>
<keyword evidence="3" id="KW-1185">Reference proteome</keyword>
<keyword evidence="1" id="KW-1133">Transmembrane helix</keyword>
<accession>A0A328AK77</accession>
<keyword evidence="1" id="KW-0812">Transmembrane</keyword>
<evidence type="ECO:0000256" key="1">
    <source>
        <dbReference type="SAM" id="Phobius"/>
    </source>
</evidence>
<keyword evidence="1" id="KW-0472">Membrane</keyword>